<dbReference type="PANTHER" id="PTHR48079">
    <property type="entry name" value="PROTEIN YEEZ"/>
    <property type="match status" value="1"/>
</dbReference>
<evidence type="ECO:0000313" key="2">
    <source>
        <dbReference type="EMBL" id="OAN15469.1"/>
    </source>
</evidence>
<sequence>MKLTGKRILVTGVTGTLGARVARRLVSEALEVRGLIRNPNQLAAVEQLGFTPVLGDLTDRASLRQAMEKIDWVIHCAAYLGEEQVLAHQANVVGVEHLAAVAHETGVRIVHISTTSVYGEPADGQLTESSPLAVDHPAPYIETKIRSERILNEYAAYGLDVRILRSGAICAEHDSYWGDRQVKRMQEAEIVTWVHPDDVVNWVHADNLAEMVYLVLTRGQAGDVFHAVDANIPETDFRMRLIEASGKPYRIPNRIAEHPTYSNDKIVALGYRPIRSFEETMEVLLASFAVPSTPE</sequence>
<reference evidence="2 3" key="1">
    <citation type="submission" date="2016-03" db="EMBL/GenBank/DDBJ databases">
        <authorList>
            <person name="Cho S.-Y."/>
            <person name="Lim S."/>
            <person name="Kim H."/>
            <person name="Soh E.H."/>
            <person name="Moon J.S."/>
        </authorList>
    </citation>
    <scope>NUCLEOTIDE SEQUENCE [LARGE SCALE GENOMIC DNA]</scope>
    <source>
        <strain evidence="2 3">KCTC 3810</strain>
    </source>
</reference>
<gene>
    <name evidence="2" type="ORF">A3783_05920</name>
</gene>
<dbReference type="Gene3D" id="3.40.50.720">
    <property type="entry name" value="NAD(P)-binding Rossmann-like Domain"/>
    <property type="match status" value="1"/>
</dbReference>
<dbReference type="EMBL" id="LVVL01000001">
    <property type="protein sequence ID" value="OAN15469.1"/>
    <property type="molecule type" value="Genomic_DNA"/>
</dbReference>
<evidence type="ECO:0000313" key="3">
    <source>
        <dbReference type="Proteomes" id="UP000078447"/>
    </source>
</evidence>
<dbReference type="RefSeq" id="WP_028106305.1">
    <property type="nucleotide sequence ID" value="NZ_LVVL01000001.1"/>
</dbReference>
<dbReference type="InterPro" id="IPR051783">
    <property type="entry name" value="NAD(P)-dependent_oxidoreduct"/>
</dbReference>
<evidence type="ECO:0000259" key="1">
    <source>
        <dbReference type="Pfam" id="PF01370"/>
    </source>
</evidence>
<dbReference type="InterPro" id="IPR036291">
    <property type="entry name" value="NAD(P)-bd_dom_sf"/>
</dbReference>
<comment type="caution">
    <text evidence="2">The sequence shown here is derived from an EMBL/GenBank/DDBJ whole genome shotgun (WGS) entry which is preliminary data.</text>
</comment>
<protein>
    <submittedName>
        <fullName evidence="2">Epimerase</fullName>
    </submittedName>
</protein>
<keyword evidence="3" id="KW-1185">Reference proteome</keyword>
<dbReference type="InterPro" id="IPR001509">
    <property type="entry name" value="Epimerase_deHydtase"/>
</dbReference>
<organism evidence="2 3">
    <name type="scientific">Exiguobacterium undae</name>
    <dbReference type="NCBI Taxonomy" id="169177"/>
    <lineage>
        <taxon>Bacteria</taxon>
        <taxon>Bacillati</taxon>
        <taxon>Bacillota</taxon>
        <taxon>Bacilli</taxon>
        <taxon>Bacillales</taxon>
        <taxon>Bacillales Family XII. Incertae Sedis</taxon>
        <taxon>Exiguobacterium</taxon>
    </lineage>
</organism>
<dbReference type="PANTHER" id="PTHR48079:SF6">
    <property type="entry name" value="NAD(P)-BINDING DOMAIN-CONTAINING PROTEIN-RELATED"/>
    <property type="match status" value="1"/>
</dbReference>
<dbReference type="SUPFAM" id="SSF51735">
    <property type="entry name" value="NAD(P)-binding Rossmann-fold domains"/>
    <property type="match status" value="1"/>
</dbReference>
<name>A0ABX2VB70_9BACL</name>
<proteinExistence type="predicted"/>
<feature type="domain" description="NAD-dependent epimerase/dehydratase" evidence="1">
    <location>
        <begin position="8"/>
        <end position="224"/>
    </location>
</feature>
<dbReference type="Proteomes" id="UP000078447">
    <property type="component" value="Unassembled WGS sequence"/>
</dbReference>
<dbReference type="Pfam" id="PF01370">
    <property type="entry name" value="Epimerase"/>
    <property type="match status" value="1"/>
</dbReference>
<accession>A0ABX2VB70</accession>